<reference evidence="2 3" key="1">
    <citation type="submission" date="2023-03" db="EMBL/GenBank/DDBJ databases">
        <title>High-quality genome of Scylla paramamosain provides insights in environmental adaptation.</title>
        <authorList>
            <person name="Zhang L."/>
        </authorList>
    </citation>
    <scope>NUCLEOTIDE SEQUENCE [LARGE SCALE GENOMIC DNA]</scope>
    <source>
        <strain evidence="2">LZ_2023a</strain>
        <tissue evidence="2">Muscle</tissue>
    </source>
</reference>
<dbReference type="Proteomes" id="UP001487740">
    <property type="component" value="Unassembled WGS sequence"/>
</dbReference>
<organism evidence="2 3">
    <name type="scientific">Scylla paramamosain</name>
    <name type="common">Mud crab</name>
    <dbReference type="NCBI Taxonomy" id="85552"/>
    <lineage>
        <taxon>Eukaryota</taxon>
        <taxon>Metazoa</taxon>
        <taxon>Ecdysozoa</taxon>
        <taxon>Arthropoda</taxon>
        <taxon>Crustacea</taxon>
        <taxon>Multicrustacea</taxon>
        <taxon>Malacostraca</taxon>
        <taxon>Eumalacostraca</taxon>
        <taxon>Eucarida</taxon>
        <taxon>Decapoda</taxon>
        <taxon>Pleocyemata</taxon>
        <taxon>Brachyura</taxon>
        <taxon>Eubrachyura</taxon>
        <taxon>Portunoidea</taxon>
        <taxon>Portunidae</taxon>
        <taxon>Portuninae</taxon>
        <taxon>Scylla</taxon>
    </lineage>
</organism>
<feature type="compositionally biased region" description="Basic residues" evidence="1">
    <location>
        <begin position="53"/>
        <end position="92"/>
    </location>
</feature>
<protein>
    <submittedName>
        <fullName evidence="2">Uncharacterized protein</fullName>
    </submittedName>
</protein>
<evidence type="ECO:0000256" key="1">
    <source>
        <dbReference type="SAM" id="MobiDB-lite"/>
    </source>
</evidence>
<keyword evidence="3" id="KW-1185">Reference proteome</keyword>
<dbReference type="EMBL" id="JARAKH010000001">
    <property type="protein sequence ID" value="KAK8407492.1"/>
    <property type="molecule type" value="Genomic_DNA"/>
</dbReference>
<feature type="region of interest" description="Disordered" evidence="1">
    <location>
        <begin position="49"/>
        <end position="159"/>
    </location>
</feature>
<evidence type="ECO:0000313" key="2">
    <source>
        <dbReference type="EMBL" id="KAK8407492.1"/>
    </source>
</evidence>
<dbReference type="PANTHER" id="PTHR35001">
    <property type="entry name" value="COLLAGEN IV NC1 DOMAIN-CONTAINING PROTEIN"/>
    <property type="match status" value="1"/>
</dbReference>
<proteinExistence type="predicted"/>
<comment type="caution">
    <text evidence="2">The sequence shown here is derived from an EMBL/GenBank/DDBJ whole genome shotgun (WGS) entry which is preliminary data.</text>
</comment>
<accession>A0AAW0V8C2</accession>
<name>A0AAW0V8C2_SCYPA</name>
<dbReference type="PANTHER" id="PTHR35001:SF3">
    <property type="entry name" value="RIBOSOME-BINDING PROTEIN 1"/>
    <property type="match status" value="1"/>
</dbReference>
<evidence type="ECO:0000313" key="3">
    <source>
        <dbReference type="Proteomes" id="UP001487740"/>
    </source>
</evidence>
<gene>
    <name evidence="2" type="ORF">O3P69_002207</name>
</gene>
<feature type="compositionally biased region" description="Basic residues" evidence="1">
    <location>
        <begin position="123"/>
        <end position="150"/>
    </location>
</feature>
<dbReference type="AlphaFoldDB" id="A0AAW0V8C2"/>
<sequence length="232" mass="25669">MSPVSDAIMAAYYLKKAELLEWRCIFLDVRVQETRQGHALDLVSRYTGTQVGRKARQGKTRRGKARQGKSRRGKAGRAKARQGKARQGKARQGKPWQGKATQDKARQGRARQGKARQGEARQSKARQGKARQGKARKGKARQAKGPRHPHHSEAQRNTPVTGQCITPLEAQLCHPFEAVQGGVQYTHTMQHPTNLPTEIQAAFSVPNIEKTERVTATLTEALRVSGGLNGRT</sequence>